<protein>
    <submittedName>
        <fullName evidence="4">Uncharacterized protein</fullName>
    </submittedName>
</protein>
<feature type="compositionally biased region" description="Basic and acidic residues" evidence="2">
    <location>
        <begin position="351"/>
        <end position="364"/>
    </location>
</feature>
<dbReference type="AlphaFoldDB" id="Q8SUG5"/>
<evidence type="ECO:0000256" key="1">
    <source>
        <dbReference type="SAM" id="Coils"/>
    </source>
</evidence>
<proteinExistence type="predicted"/>
<keyword evidence="3" id="KW-0472">Membrane</keyword>
<dbReference type="KEGG" id="ecu:ECU10_0450"/>
<evidence type="ECO:0000313" key="5">
    <source>
        <dbReference type="Proteomes" id="UP000000819"/>
    </source>
</evidence>
<feature type="compositionally biased region" description="Low complexity" evidence="2">
    <location>
        <begin position="309"/>
        <end position="321"/>
    </location>
</feature>
<evidence type="ECO:0000256" key="2">
    <source>
        <dbReference type="SAM" id="MobiDB-lite"/>
    </source>
</evidence>
<evidence type="ECO:0000313" key="4">
    <source>
        <dbReference type="EMBL" id="CAD25764.1"/>
    </source>
</evidence>
<reference evidence="4 5" key="1">
    <citation type="journal article" date="2001" name="Nature">
        <title>Genome sequence and gene compaction of the eukaryote parasite Encephalitozoon cuniculi.</title>
        <authorList>
            <person name="Katinka M.D."/>
            <person name="Duprat S."/>
            <person name="Cornillot E."/>
            <person name="Metenier G."/>
            <person name="Thomarat F."/>
            <person name="Prensier G."/>
            <person name="Barbe V."/>
            <person name="Peyretaillade E."/>
            <person name="Brottier P."/>
            <person name="Wincker P."/>
            <person name="Delbac F."/>
            <person name="El Alaoui H."/>
            <person name="Peyret P."/>
            <person name="Saurin W."/>
            <person name="Gouy M."/>
            <person name="Weissenbach J."/>
            <person name="Vivares C.P."/>
        </authorList>
    </citation>
    <scope>NUCLEOTIDE SEQUENCE [LARGE SCALE GENOMIC DNA]</scope>
    <source>
        <strain evidence="4 5">GB-M1</strain>
    </source>
</reference>
<name>Q8SUG5_ENCCU</name>
<feature type="transmembrane region" description="Helical" evidence="3">
    <location>
        <begin position="535"/>
        <end position="555"/>
    </location>
</feature>
<dbReference type="InParanoid" id="Q8SUG5"/>
<sequence>MEQLQSIQNTLDEGLDVEKITDRVHAFLKALLFYEEEVLTFYEEEVLERLGSLEDDALKKAKDALRTAKDASKDLRSVTQPFTRYSGPSRLENIIEYISSLIEKSKESYRSFIDALGNVVKHIDSNMEISVDVLGTAKQISAKDAISSLLGKEESSIPAIHSIKSFTEDMRKIGTGFLEEHLKPIKNAISENISKVEKIRETIRDKEVSYSQSEAIQEALVALQESRTKIEELDAKWKEILCNTKDYSGGRGKAILTAIFEELKEKLKDANSKALGLESVIASLGNASETGDSQRDGSISQEDDSAKLGSPSAGSSVPSPSDTAKLEVGDKAALDLESMDVSLGNVSETGDSQRKAAETRDDIETRTERSFSGMKIVSRLGTGSFFGNLCLVFMVVLGIQALLWGLGQLDTAVGVSWNTALYSVAVAGIIAYQLWVLSRSYRTEGVSGMLRQDWSAIGCMVPMMVGLPHAGMIRSGVYSLTMAASGAVMLYVQDAMRSGMSLKQVCAIGGGNLVLAVACLAGSKKLFMPGACGLSQRICVGLVVFVALLVVVSYAEKGRSGGKKYSSTVGSVVFVMTLAAVTLGSWVCGRDCHGVYEGSTEMTGASVL</sequence>
<gene>
    <name evidence="4" type="ordered locus">ECU10_0450</name>
</gene>
<feature type="compositionally biased region" description="Polar residues" evidence="2">
    <location>
        <begin position="287"/>
        <end position="300"/>
    </location>
</feature>
<keyword evidence="3" id="KW-0812">Transmembrane</keyword>
<feature type="transmembrane region" description="Helical" evidence="3">
    <location>
        <begin position="505"/>
        <end position="523"/>
    </location>
</feature>
<dbReference type="RefSeq" id="NP_586160.1">
    <property type="nucleotide sequence ID" value="NM_001041993.1"/>
</dbReference>
<keyword evidence="1" id="KW-0175">Coiled coil</keyword>
<feature type="transmembrane region" description="Helical" evidence="3">
    <location>
        <begin position="567"/>
        <end position="587"/>
    </location>
</feature>
<dbReference type="VEuPathDB" id="MicrosporidiaDB:ECU10_0450"/>
<evidence type="ECO:0000256" key="3">
    <source>
        <dbReference type="SAM" id="Phobius"/>
    </source>
</evidence>
<dbReference type="EMBL" id="AL590449">
    <property type="protein sequence ID" value="CAD25764.1"/>
    <property type="molecule type" value="Genomic_DNA"/>
</dbReference>
<dbReference type="OrthoDB" id="2200771at2759"/>
<dbReference type="Proteomes" id="UP000000819">
    <property type="component" value="Chromosome X"/>
</dbReference>
<feature type="region of interest" description="Disordered" evidence="2">
    <location>
        <begin position="344"/>
        <end position="364"/>
    </location>
</feature>
<reference evidence="4 5" key="2">
    <citation type="journal article" date="2009" name="BMC Genomics">
        <title>Identification of transcriptional signals in Encephalitozoon cuniculi widespread among Microsporidia phylum: support for accurate structural genome annotation.</title>
        <authorList>
            <person name="Peyretaillade E."/>
            <person name="Goncalves O."/>
            <person name="Terrat S."/>
            <person name="Dugat-Bony E."/>
            <person name="Wincker P."/>
            <person name="Cornman R.S."/>
            <person name="Evans J.D."/>
            <person name="Delbac F."/>
            <person name="Peyret P."/>
        </authorList>
    </citation>
    <scope>NUCLEOTIDE SEQUENCE [LARGE SCALE GENOMIC DNA]</scope>
    <source>
        <strain evidence="4 5">GB-M1</strain>
    </source>
</reference>
<accession>Q8SUG5</accession>
<dbReference type="InterPro" id="IPR012468">
    <property type="entry name" value="DUF1686"/>
</dbReference>
<feature type="coiled-coil region" evidence="1">
    <location>
        <begin position="216"/>
        <end position="280"/>
    </location>
</feature>
<organism evidence="4 5">
    <name type="scientific">Encephalitozoon cuniculi (strain GB-M1)</name>
    <name type="common">Microsporidian parasite</name>
    <dbReference type="NCBI Taxonomy" id="284813"/>
    <lineage>
        <taxon>Eukaryota</taxon>
        <taxon>Fungi</taxon>
        <taxon>Fungi incertae sedis</taxon>
        <taxon>Microsporidia</taxon>
        <taxon>Unikaryonidae</taxon>
        <taxon>Encephalitozoon</taxon>
    </lineage>
</organism>
<dbReference type="Pfam" id="PF07937">
    <property type="entry name" value="DUF1686"/>
    <property type="match status" value="1"/>
</dbReference>
<dbReference type="GeneID" id="859809"/>
<feature type="transmembrane region" description="Helical" evidence="3">
    <location>
        <begin position="476"/>
        <end position="493"/>
    </location>
</feature>
<dbReference type="HOGENOM" id="CLU_032735_0_0_1"/>
<keyword evidence="5" id="KW-1185">Reference proteome</keyword>
<feature type="transmembrane region" description="Helical" evidence="3">
    <location>
        <begin position="385"/>
        <end position="407"/>
    </location>
</feature>
<feature type="transmembrane region" description="Helical" evidence="3">
    <location>
        <begin position="419"/>
        <end position="438"/>
    </location>
</feature>
<keyword evidence="3" id="KW-1133">Transmembrane helix</keyword>
<feature type="region of interest" description="Disordered" evidence="2">
    <location>
        <begin position="287"/>
        <end position="324"/>
    </location>
</feature>